<dbReference type="InterPro" id="IPR036188">
    <property type="entry name" value="FAD/NAD-bd_sf"/>
</dbReference>
<evidence type="ECO:0000256" key="4">
    <source>
        <dbReference type="ARBA" id="ARBA00023014"/>
    </source>
</evidence>
<dbReference type="InterPro" id="IPR036922">
    <property type="entry name" value="Rieske_2Fe-2S_sf"/>
</dbReference>
<comment type="caution">
    <text evidence="7">The sequence shown here is derived from an EMBL/GenBank/DDBJ whole genome shotgun (WGS) entry which is preliminary data.</text>
</comment>
<dbReference type="PROSITE" id="PS51296">
    <property type="entry name" value="RIESKE"/>
    <property type="match status" value="1"/>
</dbReference>
<keyword evidence="2" id="KW-0479">Metal-binding</keyword>
<evidence type="ECO:0000256" key="1">
    <source>
        <dbReference type="ARBA" id="ARBA00022714"/>
    </source>
</evidence>
<keyword evidence="5" id="KW-1015">Disulfide bond</keyword>
<organism evidence="7 8">
    <name type="scientific">Pontibacter mucosus</name>
    <dbReference type="NCBI Taxonomy" id="1649266"/>
    <lineage>
        <taxon>Bacteria</taxon>
        <taxon>Pseudomonadati</taxon>
        <taxon>Bacteroidota</taxon>
        <taxon>Cytophagia</taxon>
        <taxon>Cytophagales</taxon>
        <taxon>Hymenobacteraceae</taxon>
        <taxon>Pontibacter</taxon>
    </lineage>
</organism>
<evidence type="ECO:0000256" key="5">
    <source>
        <dbReference type="ARBA" id="ARBA00023157"/>
    </source>
</evidence>
<name>A0A2T5YE93_9BACT</name>
<dbReference type="InterPro" id="IPR038010">
    <property type="entry name" value="YhfW_C"/>
</dbReference>
<dbReference type="RefSeq" id="WP_108213036.1">
    <property type="nucleotide sequence ID" value="NZ_QBKI01000009.1"/>
</dbReference>
<keyword evidence="1" id="KW-0001">2Fe-2S</keyword>
<dbReference type="Gene3D" id="3.30.9.10">
    <property type="entry name" value="D-Amino Acid Oxidase, subunit A, domain 2"/>
    <property type="match status" value="1"/>
</dbReference>
<dbReference type="EMBL" id="QBKI01000009">
    <property type="protein sequence ID" value="PTX15031.1"/>
    <property type="molecule type" value="Genomic_DNA"/>
</dbReference>
<reference evidence="7 8" key="1">
    <citation type="submission" date="2018-04" db="EMBL/GenBank/DDBJ databases">
        <title>Genomic Encyclopedia of Archaeal and Bacterial Type Strains, Phase II (KMG-II): from individual species to whole genera.</title>
        <authorList>
            <person name="Goeker M."/>
        </authorList>
    </citation>
    <scope>NUCLEOTIDE SEQUENCE [LARGE SCALE GENOMIC DNA]</scope>
    <source>
        <strain evidence="7 8">DSM 100162</strain>
    </source>
</reference>
<dbReference type="Pfam" id="PF01266">
    <property type="entry name" value="DAO"/>
    <property type="match status" value="1"/>
</dbReference>
<dbReference type="SUPFAM" id="SSF51905">
    <property type="entry name" value="FAD/NAD(P)-binding domain"/>
    <property type="match status" value="1"/>
</dbReference>
<dbReference type="PRINTS" id="PR00162">
    <property type="entry name" value="RIESKE"/>
</dbReference>
<evidence type="ECO:0000256" key="3">
    <source>
        <dbReference type="ARBA" id="ARBA00023004"/>
    </source>
</evidence>
<dbReference type="GO" id="GO:0051537">
    <property type="term" value="F:2 iron, 2 sulfur cluster binding"/>
    <property type="evidence" value="ECO:0007669"/>
    <property type="project" value="UniProtKB-KW"/>
</dbReference>
<feature type="domain" description="Rieske" evidence="6">
    <location>
        <begin position="419"/>
        <end position="511"/>
    </location>
</feature>
<dbReference type="InterPro" id="IPR017941">
    <property type="entry name" value="Rieske_2Fe-2S"/>
</dbReference>
<protein>
    <submittedName>
        <fullName evidence="7">Glycine/D-amino acid oxidase-like deaminating enzyme</fullName>
    </submittedName>
</protein>
<evidence type="ECO:0000256" key="2">
    <source>
        <dbReference type="ARBA" id="ARBA00022723"/>
    </source>
</evidence>
<keyword evidence="8" id="KW-1185">Reference proteome</keyword>
<dbReference type="GO" id="GO:0005737">
    <property type="term" value="C:cytoplasm"/>
    <property type="evidence" value="ECO:0007669"/>
    <property type="project" value="TreeGrafter"/>
</dbReference>
<dbReference type="PANTHER" id="PTHR13847:SF274">
    <property type="entry name" value="RIESKE 2FE-2S IRON-SULFUR PROTEIN YHFW-RELATED"/>
    <property type="match status" value="1"/>
</dbReference>
<dbReference type="PANTHER" id="PTHR13847">
    <property type="entry name" value="SARCOSINE DEHYDROGENASE-RELATED"/>
    <property type="match status" value="1"/>
</dbReference>
<dbReference type="Pfam" id="PF00355">
    <property type="entry name" value="Rieske"/>
    <property type="match status" value="1"/>
</dbReference>
<dbReference type="InterPro" id="IPR006076">
    <property type="entry name" value="FAD-dep_OxRdtase"/>
</dbReference>
<sequence>MAAEHITQALWSATTGFKTYPQLPGDLEVDVAIVGGGITGITTAYALARAGKRVAVLEALKVGAGTTGSSTGNLYAPIDERLYSVESKHDEQALQAVVASRSAAIDFIEQRVQEHNIDCEFNRVPWYLFSEPGNDLMDQVEREYKAARKAGLPVSDQAPRGFPFQVEAIANMANQAQFNPLKYIQGLAAAIEGESCRIFEGTKVTDVEDGEPCVVHTEQGRVTATYVVMATHSPKGIYAVHTAMEPNREYAMAVRLKGALPAGGVYWHVQQMQHYSIRPYSNSQGNFLLVLGEGHKVGHKEHNEEAFLKLEKYLTERFDVDHIVYNWAAQNYKPADALPYIGTSPMQSYTYIATGFAADGLTWGTVAAMIIRDAITGNENPWAEYFDPKRFTPVASAPKFAMENIDVAFQLAKDYLFYGQVDELKDIKAGEGKTLEVDGEKVAAYRDEAGKLHVVSSVCTHMGCILHFNSAEKSWDCPCHGSRFSVEGAVLEGPAYQDLAKPGMPEDTGKE</sequence>
<dbReference type="SUPFAM" id="SSF50022">
    <property type="entry name" value="ISP domain"/>
    <property type="match status" value="1"/>
</dbReference>
<dbReference type="GO" id="GO:0046872">
    <property type="term" value="F:metal ion binding"/>
    <property type="evidence" value="ECO:0007669"/>
    <property type="project" value="UniProtKB-KW"/>
</dbReference>
<dbReference type="OrthoDB" id="9767869at2"/>
<dbReference type="Gene3D" id="2.102.10.10">
    <property type="entry name" value="Rieske [2Fe-2S] iron-sulphur domain"/>
    <property type="match status" value="1"/>
</dbReference>
<keyword evidence="3" id="KW-0408">Iron</keyword>
<dbReference type="Gene3D" id="3.50.50.60">
    <property type="entry name" value="FAD/NAD(P)-binding domain"/>
    <property type="match status" value="1"/>
</dbReference>
<dbReference type="AlphaFoldDB" id="A0A2T5YE93"/>
<evidence type="ECO:0000313" key="7">
    <source>
        <dbReference type="EMBL" id="PTX15031.1"/>
    </source>
</evidence>
<evidence type="ECO:0000259" key="6">
    <source>
        <dbReference type="PROSITE" id="PS51296"/>
    </source>
</evidence>
<dbReference type="GO" id="GO:0016020">
    <property type="term" value="C:membrane"/>
    <property type="evidence" value="ECO:0007669"/>
    <property type="project" value="InterPro"/>
</dbReference>
<evidence type="ECO:0000313" key="8">
    <source>
        <dbReference type="Proteomes" id="UP000244225"/>
    </source>
</evidence>
<dbReference type="FunFam" id="2.102.10.10:FF:000014">
    <property type="entry name" value="Oxidoreductase, FAD dependent"/>
    <property type="match status" value="1"/>
</dbReference>
<accession>A0A2T5YE93</accession>
<keyword evidence="4" id="KW-0411">Iron-sulfur</keyword>
<gene>
    <name evidence="7" type="ORF">C8N40_109129</name>
</gene>
<dbReference type="CDD" id="cd03477">
    <property type="entry name" value="Rieske_YhfW_C"/>
    <property type="match status" value="1"/>
</dbReference>
<dbReference type="Proteomes" id="UP000244225">
    <property type="component" value="Unassembled WGS sequence"/>
</dbReference>
<dbReference type="InterPro" id="IPR005805">
    <property type="entry name" value="Rieske_Fe-S_prot_C"/>
</dbReference>
<proteinExistence type="predicted"/>